<feature type="region of interest" description="Disordered" evidence="1">
    <location>
        <begin position="469"/>
        <end position="488"/>
    </location>
</feature>
<proteinExistence type="predicted"/>
<evidence type="ECO:0000259" key="2">
    <source>
        <dbReference type="Pfam" id="PF24476"/>
    </source>
</evidence>
<protein>
    <recommendedName>
        <fullName evidence="2">DUF7580 domain-containing protein</fullName>
    </recommendedName>
</protein>
<dbReference type="AlphaFoldDB" id="A0A2G5GIC5"/>
<dbReference type="Pfam" id="PF24476">
    <property type="entry name" value="DUF7580"/>
    <property type="match status" value="1"/>
</dbReference>
<dbReference type="Proteomes" id="UP001302367">
    <property type="component" value="Chromosome 9"/>
</dbReference>
<sequence>MDNEALLDLVEDTINPLNDAAVFLNNKYQRHARHRKANKVLRGLICELYILISNLSVFRTNCSAAHKHLQGLTGSLLQLCTWHHLEPDRIPTLINIAGHSNQKYVTDALIAFVDATFDAQSAPFAKLEGSLKFAANGTSGIDDLKLQDSTRSETLAVNRTSRSTRIDFGDEKPQSELATSHGSRPISAICDVYTCEENNGPVVYRLQVDGEELTFLPDTYISDQELAQRPCKDLPELCQSMELSSIDKVTLICILAESALRYYHSSFVKMKSIAERIHFLPEETDSSQCLFRPIRPYITIDRDTFDSEQEKEFLDGFGLPHRFPQILALGMIMIQICQGCFNQTNLSYEGKTISIHFVQAKRLLNSEHWPTLNSVNGQVRQAVRQAVKACFDSCMNNSQLGRESLQLRKVFVREHIVLPLRTISPHLTFVGKGAATEFLPTLPTSTAGYEADRNNSTAQRQFMADIQLPSSGENKGKQRMHSGMGSYNDFNSSAGIQNNLAQNDGSYNRQYHAQVLVFGNRHE</sequence>
<reference evidence="3 5" key="1">
    <citation type="submission" date="2015-10" db="EMBL/GenBank/DDBJ databases">
        <title>The cercosporin biosynthetic gene cluster was horizontally transferred to several fungal lineages and shown to be expanded in Cercospora beticola based on microsynteny with recipient genomes.</title>
        <authorList>
            <person name="De Jonge R."/>
            <person name="Ebert M.K."/>
            <person name="Suttle J.C."/>
            <person name="Jurick Ii W.M."/>
            <person name="Secor G.A."/>
            <person name="Thomma B.P."/>
            <person name="Van De Peer Y."/>
            <person name="Bolton M.D."/>
        </authorList>
    </citation>
    <scope>NUCLEOTIDE SEQUENCE [LARGE SCALE GENOMIC DNA]</scope>
    <source>
        <strain evidence="3 5">09-40</strain>
    </source>
</reference>
<evidence type="ECO:0000313" key="3">
    <source>
        <dbReference type="EMBL" id="PIA80040.1"/>
    </source>
</evidence>
<organism evidence="3 5">
    <name type="scientific">Cercospora beticola</name>
    <name type="common">Sugarbeet leaf spot fungus</name>
    <dbReference type="NCBI Taxonomy" id="122368"/>
    <lineage>
        <taxon>Eukaryota</taxon>
        <taxon>Fungi</taxon>
        <taxon>Dikarya</taxon>
        <taxon>Ascomycota</taxon>
        <taxon>Pezizomycotina</taxon>
        <taxon>Dothideomycetes</taxon>
        <taxon>Dothideomycetidae</taxon>
        <taxon>Mycosphaerellales</taxon>
        <taxon>Mycosphaerellaceae</taxon>
        <taxon>Cercospora</taxon>
    </lineage>
</organism>
<dbReference type="InterPro" id="IPR056002">
    <property type="entry name" value="DUF7580"/>
</dbReference>
<dbReference type="OrthoDB" id="206201at2759"/>
<dbReference type="EMBL" id="CP134192">
    <property type="protein sequence ID" value="WPB07629.1"/>
    <property type="molecule type" value="Genomic_DNA"/>
</dbReference>
<accession>A0A2G5GIC5</accession>
<feature type="domain" description="DUF7580" evidence="2">
    <location>
        <begin position="184"/>
        <end position="421"/>
    </location>
</feature>
<reference evidence="4 6" key="2">
    <citation type="submission" date="2023-09" db="EMBL/GenBank/DDBJ databases">
        <title>Complete-Gapless Cercospora beticola genome.</title>
        <authorList>
            <person name="Wyatt N.A."/>
            <person name="Spanner R.E."/>
            <person name="Bolton M.D."/>
        </authorList>
    </citation>
    <scope>NUCLEOTIDE SEQUENCE [LARGE SCALE GENOMIC DNA]</scope>
    <source>
        <strain evidence="4">Cb09-40</strain>
    </source>
</reference>
<dbReference type="Proteomes" id="UP000230605">
    <property type="component" value="Unassembled WGS sequence"/>
</dbReference>
<evidence type="ECO:0000256" key="1">
    <source>
        <dbReference type="SAM" id="MobiDB-lite"/>
    </source>
</evidence>
<dbReference type="EMBL" id="LKMD01000252">
    <property type="protein sequence ID" value="PIA80040.1"/>
    <property type="molecule type" value="Genomic_DNA"/>
</dbReference>
<evidence type="ECO:0000313" key="5">
    <source>
        <dbReference type="Proteomes" id="UP000230605"/>
    </source>
</evidence>
<evidence type="ECO:0000313" key="4">
    <source>
        <dbReference type="EMBL" id="WPB07629.1"/>
    </source>
</evidence>
<keyword evidence="6" id="KW-1185">Reference proteome</keyword>
<evidence type="ECO:0000313" key="6">
    <source>
        <dbReference type="Proteomes" id="UP001302367"/>
    </source>
</evidence>
<gene>
    <name evidence="3" type="ORF">CB0940_12132</name>
    <name evidence="4" type="ORF">RHO25_012290</name>
</gene>
<name>A0A2G5GIC5_CERBT</name>